<evidence type="ECO:0000313" key="1">
    <source>
        <dbReference type="EMBL" id="KAL0490056.1"/>
    </source>
</evidence>
<keyword evidence="2" id="KW-1185">Reference proteome</keyword>
<comment type="caution">
    <text evidence="1">The sequence shown here is derived from an EMBL/GenBank/DDBJ whole genome shotgun (WGS) entry which is preliminary data.</text>
</comment>
<evidence type="ECO:0000313" key="2">
    <source>
        <dbReference type="Proteomes" id="UP001431209"/>
    </source>
</evidence>
<accession>A0AAW2ZMX7</accession>
<proteinExistence type="predicted"/>
<dbReference type="AlphaFoldDB" id="A0AAW2ZMX7"/>
<dbReference type="EMBL" id="JAOPGA020001632">
    <property type="protein sequence ID" value="KAL0490056.1"/>
    <property type="molecule type" value="Genomic_DNA"/>
</dbReference>
<protein>
    <submittedName>
        <fullName evidence="1">Acyl-CoA synthetase family member</fullName>
    </submittedName>
</protein>
<name>A0AAW2ZMX7_9EUKA</name>
<gene>
    <name evidence="1" type="ORF">AKO1_009401</name>
</gene>
<dbReference type="Proteomes" id="UP001431209">
    <property type="component" value="Unassembled WGS sequence"/>
</dbReference>
<sequence length="295" mass="33562">MNSPGDSAVLVQQTFQNKSFLIQPITNDEFTTNDLSTKGRSIKRRQNAIATISSTGRRNTFALSEAGKLYKMYRKDAVMRWAEVDTQGLLFRDIYAVENGLLTSTLFAVGKQDMQLYRYSSRKNVMELISPDLTTKIKTISAKTPKKVFAINHDGHLMYANFLKHNTKWSQYQDIEMSSVKIGPKYLGKREIWALGPDGTVFRLTHKSLVTLQFKFIDMCVCYRHDVFGLDLAGRLWKWNGSSGFNMCSGDAAQLSLLKVSPYRNNRLFGIDNYTGKVIMLEFAGDFIKVVKQVQ</sequence>
<organism evidence="1 2">
    <name type="scientific">Acrasis kona</name>
    <dbReference type="NCBI Taxonomy" id="1008807"/>
    <lineage>
        <taxon>Eukaryota</taxon>
        <taxon>Discoba</taxon>
        <taxon>Heterolobosea</taxon>
        <taxon>Tetramitia</taxon>
        <taxon>Eutetramitia</taxon>
        <taxon>Acrasidae</taxon>
        <taxon>Acrasis</taxon>
    </lineage>
</organism>
<reference evidence="1 2" key="1">
    <citation type="submission" date="2024-03" db="EMBL/GenBank/DDBJ databases">
        <title>The Acrasis kona genome and developmental transcriptomes reveal deep origins of eukaryotic multicellular pathways.</title>
        <authorList>
            <person name="Sheikh S."/>
            <person name="Fu C.-J."/>
            <person name="Brown M.W."/>
            <person name="Baldauf S.L."/>
        </authorList>
    </citation>
    <scope>NUCLEOTIDE SEQUENCE [LARGE SCALE GENOMIC DNA]</scope>
    <source>
        <strain evidence="1 2">ATCC MYA-3509</strain>
    </source>
</reference>